<dbReference type="PANTHER" id="PTHR11706">
    <property type="entry name" value="SOLUTE CARRIER PROTEIN FAMILY 11 MEMBER"/>
    <property type="match status" value="1"/>
</dbReference>
<keyword evidence="8" id="KW-1185">Reference proteome</keyword>
<dbReference type="Pfam" id="PF01566">
    <property type="entry name" value="Nramp"/>
    <property type="match status" value="1"/>
</dbReference>
<dbReference type="GO" id="GO:0005886">
    <property type="term" value="C:plasma membrane"/>
    <property type="evidence" value="ECO:0007669"/>
    <property type="project" value="TreeGrafter"/>
</dbReference>
<dbReference type="GO" id="GO:0015086">
    <property type="term" value="F:cadmium ion transmembrane transporter activity"/>
    <property type="evidence" value="ECO:0007669"/>
    <property type="project" value="TreeGrafter"/>
</dbReference>
<gene>
    <name evidence="7" type="ORF">GCM10018980_73200</name>
</gene>
<keyword evidence="4 6" id="KW-1133">Transmembrane helix</keyword>
<accession>A0A919KG61</accession>
<evidence type="ECO:0000256" key="2">
    <source>
        <dbReference type="ARBA" id="ARBA00022448"/>
    </source>
</evidence>
<keyword evidence="5 6" id="KW-0472">Membrane</keyword>
<evidence type="ECO:0000256" key="5">
    <source>
        <dbReference type="ARBA" id="ARBA00023136"/>
    </source>
</evidence>
<dbReference type="Proteomes" id="UP000619355">
    <property type="component" value="Unassembled WGS sequence"/>
</dbReference>
<name>A0A919KG61_9ACTN</name>
<feature type="transmembrane region" description="Helical" evidence="6">
    <location>
        <begin position="47"/>
        <end position="74"/>
    </location>
</feature>
<evidence type="ECO:0000313" key="7">
    <source>
        <dbReference type="EMBL" id="GHG75651.1"/>
    </source>
</evidence>
<comment type="subcellular location">
    <subcellularLocation>
        <location evidence="1">Membrane</location>
        <topology evidence="1">Multi-pass membrane protein</topology>
    </subcellularLocation>
</comment>
<dbReference type="EMBL" id="BNBF01000038">
    <property type="protein sequence ID" value="GHG75651.1"/>
    <property type="molecule type" value="Genomic_DNA"/>
</dbReference>
<reference evidence="8" key="1">
    <citation type="journal article" date="2019" name="Int. J. Syst. Evol. Microbiol.">
        <title>The Global Catalogue of Microorganisms (GCM) 10K type strain sequencing project: providing services to taxonomists for standard genome sequencing and annotation.</title>
        <authorList>
            <consortium name="The Broad Institute Genomics Platform"/>
            <consortium name="The Broad Institute Genome Sequencing Center for Infectious Disease"/>
            <person name="Wu L."/>
            <person name="Ma J."/>
        </authorList>
    </citation>
    <scope>NUCLEOTIDE SEQUENCE [LARGE SCALE GENOMIC DNA]</scope>
    <source>
        <strain evidence="8">JCM 4253</strain>
    </source>
</reference>
<dbReference type="InterPro" id="IPR001046">
    <property type="entry name" value="NRAMP_fam"/>
</dbReference>
<proteinExistence type="predicted"/>
<comment type="caution">
    <text evidence="7">The sequence shown here is derived from an EMBL/GenBank/DDBJ whole genome shotgun (WGS) entry which is preliminary data.</text>
</comment>
<feature type="transmembrane region" description="Helical" evidence="6">
    <location>
        <begin position="109"/>
        <end position="131"/>
    </location>
</feature>
<evidence type="ECO:0000256" key="6">
    <source>
        <dbReference type="SAM" id="Phobius"/>
    </source>
</evidence>
<protein>
    <recommendedName>
        <fullName evidence="9">Manganese transport protein MntH</fullName>
    </recommendedName>
</protein>
<evidence type="ECO:0008006" key="9">
    <source>
        <dbReference type="Google" id="ProtNLM"/>
    </source>
</evidence>
<organism evidence="7 8">
    <name type="scientific">Streptomyces capoamus</name>
    <dbReference type="NCBI Taxonomy" id="68183"/>
    <lineage>
        <taxon>Bacteria</taxon>
        <taxon>Bacillati</taxon>
        <taxon>Actinomycetota</taxon>
        <taxon>Actinomycetes</taxon>
        <taxon>Kitasatosporales</taxon>
        <taxon>Streptomycetaceae</taxon>
        <taxon>Streptomyces</taxon>
    </lineage>
</organism>
<dbReference type="NCBIfam" id="NF037982">
    <property type="entry name" value="Nramp_1"/>
    <property type="match status" value="1"/>
</dbReference>
<sequence>MFVSLGIANVVNCLMLAMAAGILRGVSPGDLSLHETHRLLGTLLGDGAATVFALALLVAGLSSSGVGTLAGQVVMSGFMGHRVPAVLRRTVTMVPALVAAAMGCDPTQVLIVSQVVLAFGILPALVPLLMLTSDRRVMGEFAVGRAARAGMSVLAGAIAAVNLLLVVLQTLK</sequence>
<keyword evidence="2" id="KW-0813">Transport</keyword>
<dbReference type="GO" id="GO:0034755">
    <property type="term" value="P:iron ion transmembrane transport"/>
    <property type="evidence" value="ECO:0007669"/>
    <property type="project" value="TreeGrafter"/>
</dbReference>
<dbReference type="GO" id="GO:0005384">
    <property type="term" value="F:manganese ion transmembrane transporter activity"/>
    <property type="evidence" value="ECO:0007669"/>
    <property type="project" value="TreeGrafter"/>
</dbReference>
<feature type="transmembrane region" description="Helical" evidence="6">
    <location>
        <begin position="7"/>
        <end position="27"/>
    </location>
</feature>
<keyword evidence="3 6" id="KW-0812">Transmembrane</keyword>
<evidence type="ECO:0000256" key="3">
    <source>
        <dbReference type="ARBA" id="ARBA00022692"/>
    </source>
</evidence>
<dbReference type="AlphaFoldDB" id="A0A919KG61"/>
<feature type="transmembrane region" description="Helical" evidence="6">
    <location>
        <begin position="152"/>
        <end position="171"/>
    </location>
</feature>
<evidence type="ECO:0000256" key="4">
    <source>
        <dbReference type="ARBA" id="ARBA00022989"/>
    </source>
</evidence>
<evidence type="ECO:0000313" key="8">
    <source>
        <dbReference type="Proteomes" id="UP000619355"/>
    </source>
</evidence>
<dbReference type="PANTHER" id="PTHR11706:SF33">
    <property type="entry name" value="NATURAL RESISTANCE-ASSOCIATED MACROPHAGE PROTEIN 2"/>
    <property type="match status" value="1"/>
</dbReference>
<evidence type="ECO:0000256" key="1">
    <source>
        <dbReference type="ARBA" id="ARBA00004141"/>
    </source>
</evidence>